<evidence type="ECO:0000313" key="1">
    <source>
        <dbReference type="EMBL" id="TGX99838.1"/>
    </source>
</evidence>
<dbReference type="Proteomes" id="UP000307720">
    <property type="component" value="Unassembled WGS sequence"/>
</dbReference>
<organism evidence="1 2">
    <name type="scientific">Hominisplanchenecus murintestinalis</name>
    <dbReference type="NCBI Taxonomy" id="2941517"/>
    <lineage>
        <taxon>Bacteria</taxon>
        <taxon>Bacillati</taxon>
        <taxon>Bacillota</taxon>
        <taxon>Clostridia</taxon>
        <taxon>Lachnospirales</taxon>
        <taxon>Lachnospiraceae</taxon>
        <taxon>Hominisplanchenecus</taxon>
    </lineage>
</organism>
<keyword evidence="2" id="KW-1185">Reference proteome</keyword>
<gene>
    <name evidence="1" type="ORF">E5357_03700</name>
</gene>
<feature type="non-terminal residue" evidence="1">
    <location>
        <position position="1"/>
    </location>
</feature>
<name>A0AC61R182_9FIRM</name>
<reference evidence="1" key="1">
    <citation type="submission" date="2019-04" db="EMBL/GenBank/DDBJ databases">
        <title>Microbes associate with the intestines of laboratory mice.</title>
        <authorList>
            <person name="Navarre W."/>
            <person name="Wong E."/>
            <person name="Huang K."/>
            <person name="Tropini C."/>
            <person name="Ng K."/>
            <person name="Yu B."/>
        </authorList>
    </citation>
    <scope>NUCLEOTIDE SEQUENCE</scope>
    <source>
        <strain evidence="1">NM72_1-8</strain>
    </source>
</reference>
<sequence length="145" mass="15741">PVENFVNVKNVRYELDKKNPKAAVAVKILKDAKSVTIQKTVKINGKSYKVEKIGASAFKGLKKLTSVTVGANVKTIEKQAFMNCKKLKKVTLSNGKALKTIGSKAFKGTKKGLTVKAKKLKKAKDRKALLKKVKKAGAKSAKVTK</sequence>
<evidence type="ECO:0000313" key="2">
    <source>
        <dbReference type="Proteomes" id="UP000307720"/>
    </source>
</evidence>
<accession>A0AC61R182</accession>
<protein>
    <submittedName>
        <fullName evidence="1">Leucine-rich repeat domain-containing protein</fullName>
    </submittedName>
</protein>
<comment type="caution">
    <text evidence="1">The sequence shown here is derived from an EMBL/GenBank/DDBJ whole genome shotgun (WGS) entry which is preliminary data.</text>
</comment>
<dbReference type="EMBL" id="SRZB01000004">
    <property type="protein sequence ID" value="TGX99838.1"/>
    <property type="molecule type" value="Genomic_DNA"/>
</dbReference>
<proteinExistence type="predicted"/>